<accession>A0A562B5R0</accession>
<dbReference type="EMBL" id="VLJN01000045">
    <property type="protein sequence ID" value="TWG80512.1"/>
    <property type="molecule type" value="Genomic_DNA"/>
</dbReference>
<dbReference type="InterPro" id="IPR007236">
    <property type="entry name" value="SlyX"/>
</dbReference>
<feature type="coiled-coil region" evidence="1">
    <location>
        <begin position="19"/>
        <end position="46"/>
    </location>
</feature>
<evidence type="ECO:0000256" key="1">
    <source>
        <dbReference type="SAM" id="Coils"/>
    </source>
</evidence>
<keyword evidence="3" id="KW-1185">Reference proteome</keyword>
<name>A0A562B5R0_9BURK</name>
<evidence type="ECO:0000313" key="2">
    <source>
        <dbReference type="EMBL" id="TWG80512.1"/>
    </source>
</evidence>
<sequence>MESRLTDLEVKVAFQEDLLETLNLTVARQQRQIELLQEQVQALYQQMPAGTSVTADGQPVQEIPPHY</sequence>
<proteinExistence type="predicted"/>
<comment type="caution">
    <text evidence="2">The sequence shown here is derived from an EMBL/GenBank/DDBJ whole genome shotgun (WGS) entry which is preliminary data.</text>
</comment>
<keyword evidence="1" id="KW-0175">Coiled coil</keyword>
<dbReference type="Pfam" id="PF04102">
    <property type="entry name" value="SlyX"/>
    <property type="match status" value="1"/>
</dbReference>
<evidence type="ECO:0000313" key="3">
    <source>
        <dbReference type="Proteomes" id="UP000318141"/>
    </source>
</evidence>
<dbReference type="Proteomes" id="UP000318141">
    <property type="component" value="Unassembled WGS sequence"/>
</dbReference>
<dbReference type="PANTHER" id="PTHR36508">
    <property type="entry name" value="PROTEIN SLYX"/>
    <property type="match status" value="1"/>
</dbReference>
<dbReference type="Gene3D" id="1.20.5.300">
    <property type="match status" value="1"/>
</dbReference>
<organism evidence="2 3">
    <name type="scientific">Cupriavidus gilardii J11</name>
    <dbReference type="NCBI Taxonomy" id="936133"/>
    <lineage>
        <taxon>Bacteria</taxon>
        <taxon>Pseudomonadati</taxon>
        <taxon>Pseudomonadota</taxon>
        <taxon>Betaproteobacteria</taxon>
        <taxon>Burkholderiales</taxon>
        <taxon>Burkholderiaceae</taxon>
        <taxon>Cupriavidus</taxon>
    </lineage>
</organism>
<dbReference type="PANTHER" id="PTHR36508:SF1">
    <property type="entry name" value="PROTEIN SLYX"/>
    <property type="match status" value="1"/>
</dbReference>
<reference evidence="2 3" key="1">
    <citation type="submission" date="2019-07" db="EMBL/GenBank/DDBJ databases">
        <title>Genome sequencing of lignin-degrading bacterial isolates.</title>
        <authorList>
            <person name="Gladden J."/>
        </authorList>
    </citation>
    <scope>NUCLEOTIDE SEQUENCE [LARGE SCALE GENOMIC DNA]</scope>
    <source>
        <strain evidence="2 3">J11</strain>
    </source>
</reference>
<protein>
    <submittedName>
        <fullName evidence="2">SlyX protein</fullName>
    </submittedName>
</protein>
<gene>
    <name evidence="2" type="ORF">L602_000500001580</name>
</gene>
<dbReference type="AlphaFoldDB" id="A0A562B5R0"/>
<dbReference type="NCBIfam" id="NF003316">
    <property type="entry name" value="PRK04325.1"/>
    <property type="match status" value="1"/>
</dbReference>